<evidence type="ECO:0000313" key="5">
    <source>
        <dbReference type="Proteomes" id="UP000828390"/>
    </source>
</evidence>
<keyword evidence="5" id="KW-1185">Reference proteome</keyword>
<evidence type="ECO:0000256" key="1">
    <source>
        <dbReference type="ARBA" id="ARBA00022737"/>
    </source>
</evidence>
<dbReference type="PANTHER" id="PTHR46680:SF3">
    <property type="entry name" value="NF-KAPPA-B INHIBITOR CACTUS"/>
    <property type="match status" value="1"/>
</dbReference>
<dbReference type="PANTHER" id="PTHR46680">
    <property type="entry name" value="NF-KAPPA-B INHIBITOR ALPHA"/>
    <property type="match status" value="1"/>
</dbReference>
<dbReference type="EMBL" id="JAIWYP010000008">
    <property type="protein sequence ID" value="KAH3780265.1"/>
    <property type="molecule type" value="Genomic_DNA"/>
</dbReference>
<dbReference type="Pfam" id="PF12796">
    <property type="entry name" value="Ank_2"/>
    <property type="match status" value="1"/>
</dbReference>
<feature type="repeat" description="ANK" evidence="3">
    <location>
        <begin position="229"/>
        <end position="261"/>
    </location>
</feature>
<evidence type="ECO:0000256" key="2">
    <source>
        <dbReference type="ARBA" id="ARBA00023043"/>
    </source>
</evidence>
<organism evidence="4 5">
    <name type="scientific">Dreissena polymorpha</name>
    <name type="common">Zebra mussel</name>
    <name type="synonym">Mytilus polymorpha</name>
    <dbReference type="NCBI Taxonomy" id="45954"/>
    <lineage>
        <taxon>Eukaryota</taxon>
        <taxon>Metazoa</taxon>
        <taxon>Spiralia</taxon>
        <taxon>Lophotrochozoa</taxon>
        <taxon>Mollusca</taxon>
        <taxon>Bivalvia</taxon>
        <taxon>Autobranchia</taxon>
        <taxon>Heteroconchia</taxon>
        <taxon>Euheterodonta</taxon>
        <taxon>Imparidentia</taxon>
        <taxon>Neoheterodontei</taxon>
        <taxon>Myida</taxon>
        <taxon>Dreissenoidea</taxon>
        <taxon>Dreissenidae</taxon>
        <taxon>Dreissena</taxon>
    </lineage>
</organism>
<evidence type="ECO:0000256" key="3">
    <source>
        <dbReference type="PROSITE-ProRule" id="PRU00023"/>
    </source>
</evidence>
<sequence length="344" mass="38789">MDKITDLDSLVDTDECSINVKVPSSIFKPHHFSKDGVPYNTESGETLNKLFSGEIELSKDKNSQQRKDYFQETRDLTQKLSDICLYDRTIEHGGNYSSNVEKYEIELFTNACIDGDGDTPLHLAIICVYTIQQISYIIDATLNRCHHHDFLNHQNYHYRQTPLHLAVLTGRTDIVRCLLGLGAQTTLQDSQLRTPAHIACGNGDVEILKALLESEGNELTRSVGLYDHQGQTCLHIAALHGNTELVNILLAHGAEINAPDRKSGRTALHFAVESGHINTITCLVRYHELNVDVRTFSCESPAKLAYGRSETRADVVQQLWRCRILEVSGGHPNECRLWRLRRLL</sequence>
<dbReference type="PROSITE" id="PS50297">
    <property type="entry name" value="ANK_REP_REGION"/>
    <property type="match status" value="3"/>
</dbReference>
<dbReference type="InterPro" id="IPR036770">
    <property type="entry name" value="Ankyrin_rpt-contain_sf"/>
</dbReference>
<dbReference type="Pfam" id="PF00023">
    <property type="entry name" value="Ank"/>
    <property type="match status" value="1"/>
</dbReference>
<reference evidence="4" key="2">
    <citation type="submission" date="2020-11" db="EMBL/GenBank/DDBJ databases">
        <authorList>
            <person name="McCartney M.A."/>
            <person name="Auch B."/>
            <person name="Kono T."/>
            <person name="Mallez S."/>
            <person name="Becker A."/>
            <person name="Gohl D.M."/>
            <person name="Silverstein K.A.T."/>
            <person name="Koren S."/>
            <person name="Bechman K.B."/>
            <person name="Herman A."/>
            <person name="Abrahante J.E."/>
            <person name="Garbe J."/>
        </authorList>
    </citation>
    <scope>NUCLEOTIDE SEQUENCE</scope>
    <source>
        <strain evidence="4">Duluth1</strain>
        <tissue evidence="4">Whole animal</tissue>
    </source>
</reference>
<dbReference type="Gene3D" id="1.25.40.20">
    <property type="entry name" value="Ankyrin repeat-containing domain"/>
    <property type="match status" value="1"/>
</dbReference>
<evidence type="ECO:0000313" key="4">
    <source>
        <dbReference type="EMBL" id="KAH3780265.1"/>
    </source>
</evidence>
<proteinExistence type="predicted"/>
<protein>
    <submittedName>
        <fullName evidence="4">Uncharacterized protein</fullName>
    </submittedName>
</protein>
<dbReference type="PROSITE" id="PS50088">
    <property type="entry name" value="ANK_REPEAT"/>
    <property type="match status" value="3"/>
</dbReference>
<keyword evidence="1" id="KW-0677">Repeat</keyword>
<dbReference type="GO" id="GO:0071356">
    <property type="term" value="P:cellular response to tumor necrosis factor"/>
    <property type="evidence" value="ECO:0007669"/>
    <property type="project" value="TreeGrafter"/>
</dbReference>
<dbReference type="InterPro" id="IPR002110">
    <property type="entry name" value="Ankyrin_rpt"/>
</dbReference>
<dbReference type="PRINTS" id="PR01415">
    <property type="entry name" value="ANKYRIN"/>
</dbReference>
<feature type="repeat" description="ANK" evidence="3">
    <location>
        <begin position="158"/>
        <end position="190"/>
    </location>
</feature>
<dbReference type="SUPFAM" id="SSF48403">
    <property type="entry name" value="Ankyrin repeat"/>
    <property type="match status" value="1"/>
</dbReference>
<dbReference type="InterPro" id="IPR051070">
    <property type="entry name" value="NF-kappa-B_inhibitor"/>
</dbReference>
<dbReference type="GO" id="GO:0051059">
    <property type="term" value="F:NF-kappaB binding"/>
    <property type="evidence" value="ECO:0007669"/>
    <property type="project" value="TreeGrafter"/>
</dbReference>
<dbReference type="SMART" id="SM00248">
    <property type="entry name" value="ANK"/>
    <property type="match status" value="5"/>
</dbReference>
<keyword evidence="2 3" id="KW-0040">ANK repeat</keyword>
<dbReference type="Proteomes" id="UP000828390">
    <property type="component" value="Unassembled WGS sequence"/>
</dbReference>
<reference evidence="4" key="1">
    <citation type="journal article" date="2019" name="bioRxiv">
        <title>The Genome of the Zebra Mussel, Dreissena polymorpha: A Resource for Invasive Species Research.</title>
        <authorList>
            <person name="McCartney M.A."/>
            <person name="Auch B."/>
            <person name="Kono T."/>
            <person name="Mallez S."/>
            <person name="Zhang Y."/>
            <person name="Obille A."/>
            <person name="Becker A."/>
            <person name="Abrahante J.E."/>
            <person name="Garbe J."/>
            <person name="Badalamenti J.P."/>
            <person name="Herman A."/>
            <person name="Mangelson H."/>
            <person name="Liachko I."/>
            <person name="Sullivan S."/>
            <person name="Sone E.D."/>
            <person name="Koren S."/>
            <person name="Silverstein K.A.T."/>
            <person name="Beckman K.B."/>
            <person name="Gohl D.M."/>
        </authorList>
    </citation>
    <scope>NUCLEOTIDE SEQUENCE</scope>
    <source>
        <strain evidence="4">Duluth1</strain>
        <tissue evidence="4">Whole animal</tissue>
    </source>
</reference>
<dbReference type="AlphaFoldDB" id="A0A9D4EIH1"/>
<comment type="caution">
    <text evidence="4">The sequence shown here is derived from an EMBL/GenBank/DDBJ whole genome shotgun (WGS) entry which is preliminary data.</text>
</comment>
<feature type="repeat" description="ANK" evidence="3">
    <location>
        <begin position="263"/>
        <end position="285"/>
    </location>
</feature>
<gene>
    <name evidence="4" type="ORF">DPMN_158077</name>
</gene>
<dbReference type="OrthoDB" id="20727at2759"/>
<name>A0A9D4EIH1_DREPO</name>
<dbReference type="GO" id="GO:0005829">
    <property type="term" value="C:cytosol"/>
    <property type="evidence" value="ECO:0007669"/>
    <property type="project" value="TreeGrafter"/>
</dbReference>
<accession>A0A9D4EIH1</accession>